<dbReference type="SUPFAM" id="SSF52743">
    <property type="entry name" value="Subtilisin-like"/>
    <property type="match status" value="1"/>
</dbReference>
<proteinExistence type="inferred from homology"/>
<dbReference type="InterPro" id="IPR023828">
    <property type="entry name" value="Peptidase_S8_Ser-AS"/>
</dbReference>
<sequence length="928" mass="102645">MMLVLATEIPPKLTKEHDAAVDKNSKAKELLHRCKVEKAEALLRDALDWSQKSLGSYHQTTIYFQEDLADLLARVGKLDEAIRINMAAWQAREKTQDSSRGRHRTRVKLASNLKLKGRLQEAVWHLECVHSSQLRDTATFGPDDRQTLRTGHHLATYWLLLGDQNNDNHLRAKAKDLHEDVLERQLRGKGIDDLDIVRTRGALGAIYYWANEYSRAKEHFSAGFLSLKSLKSAAVEKRRYEIEKLLVYFDEMRISLKTAVDESIKNSLKSKSQPSNPQPAYVGRADEPSRNAPAGHSRSISISQTPQIRVDEATTSAIGSGTNTRRNSHNGVRFALPECDRPPRASAPDLLKPPNATPTKRRSNSSPPSSDMPSSQSKIDRKPQASPLRNSQSACDTRNHPSTEQTDKDVGHSDRRGRSPRQKPQEAGSRVSKSQNITKNSVKKEQQQQKPRPQSSCLEEFQNSTGQMYSYGLEPIRTGNANNTKTRDIPRPVSAPPQDNTTDSTGDQQTRSASRDSRSKIPEPPSSPTRPTTSSASETASQPWHDSLPERPRRLPLPAAAGAFFDSNRGGLSDESEKWFRDLAAKTHALLDPLQAAAFKRVKVAVLDTGIHMGQINLWDKDRVDIVRGKNPRIKKKRDFLDPDGSNNCMDLDGHGTHCVGVIRKVAPEADIYVARVVRDSQKGPDVTAVVKALNYASNTWEVDIISLSFGFDAWIDPIEEAIQNAVKKSILVMAATANYGTSRRMTFPAIMPDVISLHAADYTGSAAGTNPVVEYGKNLTILGVDVLSAWIPKSSAEDTSDDDRPSTESMTGTSVATPVAAGIAALVLEFTRQRDPSGDPETDRTLARLRENLRKRHGMENVFRAMGRPTGGGTYVNIVPWSLLCAYPHDHDKHLGRRLAANELARIVVGAFGSLEPYAVTKLLCID</sequence>
<evidence type="ECO:0000256" key="4">
    <source>
        <dbReference type="ARBA" id="ARBA00022825"/>
    </source>
</evidence>
<evidence type="ECO:0000256" key="5">
    <source>
        <dbReference type="PROSITE-ProRule" id="PRU01240"/>
    </source>
</evidence>
<feature type="domain" description="Peptidase S8/S53" evidence="7">
    <location>
        <begin position="601"/>
        <end position="833"/>
    </location>
</feature>
<feature type="active site" description="Charge relay system" evidence="5">
    <location>
        <position position="655"/>
    </location>
</feature>
<feature type="compositionally biased region" description="Polar residues" evidence="6">
    <location>
        <begin position="266"/>
        <end position="275"/>
    </location>
</feature>
<keyword evidence="9" id="KW-1185">Reference proteome</keyword>
<dbReference type="InterPro" id="IPR000209">
    <property type="entry name" value="Peptidase_S8/S53_dom"/>
</dbReference>
<feature type="compositionally biased region" description="Low complexity" evidence="6">
    <location>
        <begin position="364"/>
        <end position="377"/>
    </location>
</feature>
<feature type="compositionally biased region" description="Polar residues" evidence="6">
    <location>
        <begin position="497"/>
        <end position="512"/>
    </location>
</feature>
<feature type="region of interest" description="Disordered" evidence="6">
    <location>
        <begin position="472"/>
        <end position="554"/>
    </location>
</feature>
<dbReference type="PANTHER" id="PTHR43806">
    <property type="entry name" value="PEPTIDASE S8"/>
    <property type="match status" value="1"/>
</dbReference>
<feature type="active site" description="Charge relay system" evidence="5">
    <location>
        <position position="608"/>
    </location>
</feature>
<dbReference type="PROSITE" id="PS51892">
    <property type="entry name" value="SUBTILASE"/>
    <property type="match status" value="1"/>
</dbReference>
<evidence type="ECO:0000256" key="2">
    <source>
        <dbReference type="ARBA" id="ARBA00022670"/>
    </source>
</evidence>
<dbReference type="Pfam" id="PF00082">
    <property type="entry name" value="Peptidase_S8"/>
    <property type="match status" value="1"/>
</dbReference>
<keyword evidence="2 5" id="KW-0645">Protease</keyword>
<accession>A0ABR2JMA2</accession>
<comment type="similarity">
    <text evidence="1 5">Belongs to the peptidase S8 family.</text>
</comment>
<feature type="region of interest" description="Disordered" evidence="6">
    <location>
        <begin position="796"/>
        <end position="815"/>
    </location>
</feature>
<dbReference type="PROSITE" id="PS00138">
    <property type="entry name" value="SUBTILASE_SER"/>
    <property type="match status" value="1"/>
</dbReference>
<dbReference type="SUPFAM" id="SSF48452">
    <property type="entry name" value="TPR-like"/>
    <property type="match status" value="1"/>
</dbReference>
<protein>
    <recommendedName>
        <fullName evidence="7">Peptidase S8/S53 domain-containing protein</fullName>
    </recommendedName>
</protein>
<keyword evidence="3 5" id="KW-0378">Hydrolase</keyword>
<evidence type="ECO:0000259" key="7">
    <source>
        <dbReference type="Pfam" id="PF00082"/>
    </source>
</evidence>
<evidence type="ECO:0000256" key="3">
    <source>
        <dbReference type="ARBA" id="ARBA00022801"/>
    </source>
</evidence>
<reference evidence="8 9" key="1">
    <citation type="journal article" date="2024" name="IMA Fungus">
        <title>Apiospora arundinis, a panoply of carbohydrate-active enzymes and secondary metabolites.</title>
        <authorList>
            <person name="Sorensen T."/>
            <person name="Petersen C."/>
            <person name="Muurmann A.T."/>
            <person name="Christiansen J.V."/>
            <person name="Brundto M.L."/>
            <person name="Overgaard C.K."/>
            <person name="Boysen A.T."/>
            <person name="Wollenberg R.D."/>
            <person name="Larsen T.O."/>
            <person name="Sorensen J.L."/>
            <person name="Nielsen K.L."/>
            <person name="Sondergaard T.E."/>
        </authorList>
    </citation>
    <scope>NUCLEOTIDE SEQUENCE [LARGE SCALE GENOMIC DNA]</scope>
    <source>
        <strain evidence="8 9">AAU 773</strain>
    </source>
</reference>
<dbReference type="Gene3D" id="3.40.50.200">
    <property type="entry name" value="Peptidase S8/S53 domain"/>
    <property type="match status" value="1"/>
</dbReference>
<dbReference type="InterPro" id="IPR015500">
    <property type="entry name" value="Peptidase_S8_subtilisin-rel"/>
</dbReference>
<dbReference type="Proteomes" id="UP001390339">
    <property type="component" value="Unassembled WGS sequence"/>
</dbReference>
<dbReference type="EMBL" id="JAPCWZ010000001">
    <property type="protein sequence ID" value="KAK8879967.1"/>
    <property type="molecule type" value="Genomic_DNA"/>
</dbReference>
<feature type="compositionally biased region" description="Polar residues" evidence="6">
    <location>
        <begin position="298"/>
        <end position="325"/>
    </location>
</feature>
<feature type="compositionally biased region" description="Polar residues" evidence="6">
    <location>
        <begin position="387"/>
        <end position="396"/>
    </location>
</feature>
<feature type="active site" description="Charge relay system" evidence="5">
    <location>
        <position position="815"/>
    </location>
</feature>
<feature type="compositionally biased region" description="Low complexity" evidence="6">
    <location>
        <begin position="529"/>
        <end position="543"/>
    </location>
</feature>
<dbReference type="InterPro" id="IPR011990">
    <property type="entry name" value="TPR-like_helical_dom_sf"/>
</dbReference>
<evidence type="ECO:0000313" key="9">
    <source>
        <dbReference type="Proteomes" id="UP001390339"/>
    </source>
</evidence>
<evidence type="ECO:0000256" key="6">
    <source>
        <dbReference type="SAM" id="MobiDB-lite"/>
    </source>
</evidence>
<comment type="caution">
    <text evidence="8">The sequence shown here is derived from an EMBL/GenBank/DDBJ whole genome shotgun (WGS) entry which is preliminary data.</text>
</comment>
<gene>
    <name evidence="8" type="ORF">PGQ11_001261</name>
</gene>
<dbReference type="PANTHER" id="PTHR43806:SF11">
    <property type="entry name" value="CEREVISIN-RELATED"/>
    <property type="match status" value="1"/>
</dbReference>
<feature type="region of interest" description="Disordered" evidence="6">
    <location>
        <begin position="266"/>
        <end position="458"/>
    </location>
</feature>
<dbReference type="InterPro" id="IPR050131">
    <property type="entry name" value="Peptidase_S8_subtilisin-like"/>
</dbReference>
<feature type="compositionally biased region" description="Polar residues" evidence="6">
    <location>
        <begin position="431"/>
        <end position="440"/>
    </location>
</feature>
<keyword evidence="4 5" id="KW-0720">Serine protease</keyword>
<organism evidence="8 9">
    <name type="scientific">Apiospora arundinis</name>
    <dbReference type="NCBI Taxonomy" id="335852"/>
    <lineage>
        <taxon>Eukaryota</taxon>
        <taxon>Fungi</taxon>
        <taxon>Dikarya</taxon>
        <taxon>Ascomycota</taxon>
        <taxon>Pezizomycotina</taxon>
        <taxon>Sordariomycetes</taxon>
        <taxon>Xylariomycetidae</taxon>
        <taxon>Amphisphaeriales</taxon>
        <taxon>Apiosporaceae</taxon>
        <taxon>Apiospora</taxon>
    </lineage>
</organism>
<evidence type="ECO:0000256" key="1">
    <source>
        <dbReference type="ARBA" id="ARBA00011073"/>
    </source>
</evidence>
<dbReference type="InterPro" id="IPR036852">
    <property type="entry name" value="Peptidase_S8/S53_dom_sf"/>
</dbReference>
<name>A0ABR2JMA2_9PEZI</name>
<feature type="compositionally biased region" description="Basic and acidic residues" evidence="6">
    <location>
        <begin position="397"/>
        <end position="417"/>
    </location>
</feature>
<dbReference type="Gene3D" id="1.25.40.10">
    <property type="entry name" value="Tetratricopeptide repeat domain"/>
    <property type="match status" value="1"/>
</dbReference>
<evidence type="ECO:0000313" key="8">
    <source>
        <dbReference type="EMBL" id="KAK8879967.1"/>
    </source>
</evidence>
<dbReference type="PRINTS" id="PR00723">
    <property type="entry name" value="SUBTILISIN"/>
</dbReference>